<dbReference type="EMBL" id="JAHZIK010001033">
    <property type="protein sequence ID" value="MBW7457989.1"/>
    <property type="molecule type" value="Genomic_DNA"/>
</dbReference>
<keyword evidence="3" id="KW-1185">Reference proteome</keyword>
<evidence type="ECO:0000313" key="2">
    <source>
        <dbReference type="EMBL" id="MBW7457989.1"/>
    </source>
</evidence>
<dbReference type="PANTHER" id="PTHR43233">
    <property type="entry name" value="FAMILY N-ACETYLTRANSFERASE, PUTATIVE (AFU_ORTHOLOGUE AFUA_6G03350)-RELATED"/>
    <property type="match status" value="1"/>
</dbReference>
<proteinExistence type="predicted"/>
<feature type="domain" description="N-acetyltransferase" evidence="1">
    <location>
        <begin position="7"/>
        <end position="132"/>
    </location>
</feature>
<dbReference type="InterPro" id="IPR016181">
    <property type="entry name" value="Acyl_CoA_acyltransferase"/>
</dbReference>
<accession>A0ABS7CAQ3</accession>
<dbReference type="PROSITE" id="PS51186">
    <property type="entry name" value="GNAT"/>
    <property type="match status" value="1"/>
</dbReference>
<name>A0ABS7CAQ3_9BACL</name>
<dbReference type="Proteomes" id="UP001519887">
    <property type="component" value="Unassembled WGS sequence"/>
</dbReference>
<comment type="caution">
    <text evidence="2">The sequence shown here is derived from an EMBL/GenBank/DDBJ whole genome shotgun (WGS) entry which is preliminary data.</text>
</comment>
<evidence type="ECO:0000313" key="3">
    <source>
        <dbReference type="Proteomes" id="UP001519887"/>
    </source>
</evidence>
<organism evidence="2 3">
    <name type="scientific">Paenibacillus sepulcri</name>
    <dbReference type="NCBI Taxonomy" id="359917"/>
    <lineage>
        <taxon>Bacteria</taxon>
        <taxon>Bacillati</taxon>
        <taxon>Bacillota</taxon>
        <taxon>Bacilli</taxon>
        <taxon>Bacillales</taxon>
        <taxon>Paenibacillaceae</taxon>
        <taxon>Paenibacillus</taxon>
    </lineage>
</organism>
<gene>
    <name evidence="2" type="ORF">K0U00_28505</name>
</gene>
<dbReference type="InterPro" id="IPR053144">
    <property type="entry name" value="Acetyltransferase_Butenolide"/>
</dbReference>
<dbReference type="RefSeq" id="WP_210046818.1">
    <property type="nucleotide sequence ID" value="NZ_JBHLVU010000030.1"/>
</dbReference>
<dbReference type="SUPFAM" id="SSF55729">
    <property type="entry name" value="Acyl-CoA N-acyltransferases (Nat)"/>
    <property type="match status" value="1"/>
</dbReference>
<dbReference type="Gene3D" id="3.40.630.30">
    <property type="match status" value="1"/>
</dbReference>
<dbReference type="CDD" id="cd04301">
    <property type="entry name" value="NAT_SF"/>
    <property type="match status" value="1"/>
</dbReference>
<sequence length="132" mass="14672">MAIAYKINAPLLSGDVSDVFKSSGIKRPADDLDRIQRMIDNADINVSAWDGDKLIGLARAITDFSYCCYLSDLAVSQEYQKSGVGTELVRQLRAYLGDEVSLLLISAPTAMDYYPRIGFEKNDRAFIIPRSK</sequence>
<dbReference type="InterPro" id="IPR000182">
    <property type="entry name" value="GNAT_dom"/>
</dbReference>
<dbReference type="PANTHER" id="PTHR43233:SF1">
    <property type="entry name" value="FAMILY N-ACETYLTRANSFERASE, PUTATIVE (AFU_ORTHOLOGUE AFUA_6G03350)-RELATED"/>
    <property type="match status" value="1"/>
</dbReference>
<evidence type="ECO:0000259" key="1">
    <source>
        <dbReference type="PROSITE" id="PS51186"/>
    </source>
</evidence>
<reference evidence="2 3" key="1">
    <citation type="submission" date="2021-07" db="EMBL/GenBank/DDBJ databases">
        <title>Paenibacillus radiodurans sp. nov., isolated from the southeastern edge of Tengger Desert.</title>
        <authorList>
            <person name="Zhang G."/>
        </authorList>
    </citation>
    <scope>NUCLEOTIDE SEQUENCE [LARGE SCALE GENOMIC DNA]</scope>
    <source>
        <strain evidence="2 3">CCM 7311</strain>
    </source>
</reference>
<dbReference type="Pfam" id="PF13673">
    <property type="entry name" value="Acetyltransf_10"/>
    <property type="match status" value="1"/>
</dbReference>
<protein>
    <submittedName>
        <fullName evidence="2">GNAT family N-acetyltransferase</fullName>
    </submittedName>
</protein>